<dbReference type="InterPro" id="IPR036271">
    <property type="entry name" value="Tet_transcr_reg_TetR-rel_C_sf"/>
</dbReference>
<name>A0ABS2CIE5_9MICO</name>
<dbReference type="Proteomes" id="UP001430172">
    <property type="component" value="Unassembled WGS sequence"/>
</dbReference>
<reference evidence="7" key="1">
    <citation type="submission" date="2021-02" db="EMBL/GenBank/DDBJ databases">
        <title>Phycicoccus sp. MQZ13P-5T, whole genome shotgun sequence.</title>
        <authorList>
            <person name="Tuo L."/>
        </authorList>
    </citation>
    <scope>NUCLEOTIDE SEQUENCE</scope>
    <source>
        <strain evidence="7">MQZ13P-5</strain>
    </source>
</reference>
<evidence type="ECO:0000313" key="7">
    <source>
        <dbReference type="EMBL" id="MBM6399253.1"/>
    </source>
</evidence>
<evidence type="ECO:0000256" key="4">
    <source>
        <dbReference type="PROSITE-ProRule" id="PRU00335"/>
    </source>
</evidence>
<feature type="region of interest" description="Disordered" evidence="5">
    <location>
        <begin position="1"/>
        <end position="26"/>
    </location>
</feature>
<dbReference type="EMBL" id="JAFDVD010000003">
    <property type="protein sequence ID" value="MBM6399253.1"/>
    <property type="molecule type" value="Genomic_DNA"/>
</dbReference>
<dbReference type="Pfam" id="PF00440">
    <property type="entry name" value="TetR_N"/>
    <property type="match status" value="1"/>
</dbReference>
<evidence type="ECO:0000259" key="6">
    <source>
        <dbReference type="PROSITE" id="PS50977"/>
    </source>
</evidence>
<keyword evidence="2 4" id="KW-0238">DNA-binding</keyword>
<dbReference type="InterPro" id="IPR001647">
    <property type="entry name" value="HTH_TetR"/>
</dbReference>
<evidence type="ECO:0000256" key="3">
    <source>
        <dbReference type="ARBA" id="ARBA00023163"/>
    </source>
</evidence>
<dbReference type="SUPFAM" id="SSF48498">
    <property type="entry name" value="Tetracyclin repressor-like, C-terminal domain"/>
    <property type="match status" value="1"/>
</dbReference>
<protein>
    <submittedName>
        <fullName evidence="7">DUF429 domain-containing protein</fullName>
    </submittedName>
</protein>
<evidence type="ECO:0000256" key="5">
    <source>
        <dbReference type="SAM" id="MobiDB-lite"/>
    </source>
</evidence>
<gene>
    <name evidence="7" type="ORF">JQN70_02510</name>
</gene>
<organism evidence="7 8">
    <name type="scientific">Phycicoccus sonneratiae</name>
    <dbReference type="NCBI Taxonomy" id="2807628"/>
    <lineage>
        <taxon>Bacteria</taxon>
        <taxon>Bacillati</taxon>
        <taxon>Actinomycetota</taxon>
        <taxon>Actinomycetes</taxon>
        <taxon>Micrococcales</taxon>
        <taxon>Intrasporangiaceae</taxon>
        <taxon>Phycicoccus</taxon>
    </lineage>
</organism>
<evidence type="ECO:0000313" key="8">
    <source>
        <dbReference type="Proteomes" id="UP001430172"/>
    </source>
</evidence>
<accession>A0ABS2CIE5</accession>
<feature type="compositionally biased region" description="Low complexity" evidence="5">
    <location>
        <begin position="1"/>
        <end position="11"/>
    </location>
</feature>
<keyword evidence="3" id="KW-0804">Transcription</keyword>
<keyword evidence="8" id="KW-1185">Reference proteome</keyword>
<dbReference type="Gene3D" id="1.10.10.60">
    <property type="entry name" value="Homeodomain-like"/>
    <property type="match status" value="1"/>
</dbReference>
<dbReference type="InterPro" id="IPR050109">
    <property type="entry name" value="HTH-type_TetR-like_transc_reg"/>
</dbReference>
<evidence type="ECO:0000256" key="1">
    <source>
        <dbReference type="ARBA" id="ARBA00023015"/>
    </source>
</evidence>
<dbReference type="InterPro" id="IPR004111">
    <property type="entry name" value="Repressor_TetR_C"/>
</dbReference>
<dbReference type="PANTHER" id="PTHR30055:SF234">
    <property type="entry name" value="HTH-TYPE TRANSCRIPTIONAL REGULATOR BETI"/>
    <property type="match status" value="1"/>
</dbReference>
<sequence>MAQARPADPTAPRSPVPPRTPRPERPALTRERIVAEAVSLADGSGLAALSMRALAGRLGVEAMSLYHHVPHKDALLDAMVDAVFAEFHAPVAGRPWREELRRRSVVGREVLLRHRWAVGLMDARRSPGPEAVGHHDAVLGCLRRAGFSLAATGHVFALVDAHLYGFMVQELALPFADQEELAVIEGEIVDEATAAAFPHFTEFAREHALRPGWSFGAEFEVTLDLVLGAVAGLVDEDAAGEGDIGAATPVEVTVPVLGVDGCKAGWVGALLEPGAPRPRVVVAATVAELVEAVRESADVRVVGIDIPIGLPDSTTRRADALARQALPGKASSVFTTLTRAAYAADDRASADTVNRSLSGQGVGSQAFALRAKILEVDAWVRSRPTVEVLEVHPEVSFATMAGAPLLPGKKTAEGRAARLEALAAAGVARPSVLEGRGYAADDVLDACAVAWTAARRATGLSRSLPDPPEVFSDGIPAAIHA</sequence>
<dbReference type="InterPro" id="IPR009057">
    <property type="entry name" value="Homeodomain-like_sf"/>
</dbReference>
<feature type="domain" description="HTH tetR-type" evidence="6">
    <location>
        <begin position="27"/>
        <end position="87"/>
    </location>
</feature>
<dbReference type="Gene3D" id="1.10.357.10">
    <property type="entry name" value="Tetracycline Repressor, domain 2"/>
    <property type="match status" value="1"/>
</dbReference>
<dbReference type="InterPro" id="IPR007362">
    <property type="entry name" value="DUF429"/>
</dbReference>
<dbReference type="Pfam" id="PF04250">
    <property type="entry name" value="DUF429"/>
    <property type="match status" value="1"/>
</dbReference>
<proteinExistence type="predicted"/>
<comment type="caution">
    <text evidence="7">The sequence shown here is derived from an EMBL/GenBank/DDBJ whole genome shotgun (WGS) entry which is preliminary data.</text>
</comment>
<feature type="DNA-binding region" description="H-T-H motif" evidence="4">
    <location>
        <begin position="50"/>
        <end position="69"/>
    </location>
</feature>
<keyword evidence="1" id="KW-0805">Transcription regulation</keyword>
<dbReference type="PROSITE" id="PS50977">
    <property type="entry name" value="HTH_TETR_2"/>
    <property type="match status" value="1"/>
</dbReference>
<dbReference type="PANTHER" id="PTHR30055">
    <property type="entry name" value="HTH-TYPE TRANSCRIPTIONAL REGULATOR RUTR"/>
    <property type="match status" value="1"/>
</dbReference>
<dbReference type="SUPFAM" id="SSF46689">
    <property type="entry name" value="Homeodomain-like"/>
    <property type="match status" value="1"/>
</dbReference>
<evidence type="ECO:0000256" key="2">
    <source>
        <dbReference type="ARBA" id="ARBA00023125"/>
    </source>
</evidence>
<dbReference type="Pfam" id="PF02909">
    <property type="entry name" value="TetR_C_1"/>
    <property type="match status" value="1"/>
</dbReference>